<feature type="transmembrane region" description="Helical" evidence="5">
    <location>
        <begin position="129"/>
        <end position="152"/>
    </location>
</feature>
<feature type="transmembrane region" description="Helical" evidence="5">
    <location>
        <begin position="193"/>
        <end position="212"/>
    </location>
</feature>
<feature type="transmembrane region" description="Helical" evidence="5">
    <location>
        <begin position="12"/>
        <end position="28"/>
    </location>
</feature>
<dbReference type="OrthoDB" id="10016045at2"/>
<gene>
    <name evidence="7" type="ORF">SAMN04487884_1196</name>
</gene>
<evidence type="ECO:0000256" key="5">
    <source>
        <dbReference type="SAM" id="Phobius"/>
    </source>
</evidence>
<evidence type="ECO:0000256" key="3">
    <source>
        <dbReference type="ARBA" id="ARBA00022989"/>
    </source>
</evidence>
<evidence type="ECO:0000256" key="4">
    <source>
        <dbReference type="ARBA" id="ARBA00023136"/>
    </source>
</evidence>
<keyword evidence="3 5" id="KW-1133">Transmembrane helix</keyword>
<keyword evidence="4 5" id="KW-0472">Membrane</keyword>
<dbReference type="Proteomes" id="UP000182584">
    <property type="component" value="Unassembled WGS sequence"/>
</dbReference>
<feature type="transmembrane region" description="Helical" evidence="5">
    <location>
        <begin position="240"/>
        <end position="256"/>
    </location>
</feature>
<evidence type="ECO:0000256" key="2">
    <source>
        <dbReference type="ARBA" id="ARBA00022692"/>
    </source>
</evidence>
<feature type="domain" description="O-antigen ligase-related" evidence="6">
    <location>
        <begin position="223"/>
        <end position="373"/>
    </location>
</feature>
<comment type="subcellular location">
    <subcellularLocation>
        <location evidence="1">Membrane</location>
        <topology evidence="1">Multi-pass membrane protein</topology>
    </subcellularLocation>
</comment>
<feature type="transmembrane region" description="Helical" evidence="5">
    <location>
        <begin position="68"/>
        <end position="88"/>
    </location>
</feature>
<dbReference type="InterPro" id="IPR007016">
    <property type="entry name" value="O-antigen_ligase-rel_domated"/>
</dbReference>
<protein>
    <submittedName>
        <fullName evidence="7">O-Antigen ligase</fullName>
    </submittedName>
</protein>
<feature type="transmembrane region" description="Helical" evidence="5">
    <location>
        <begin position="94"/>
        <end position="117"/>
    </location>
</feature>
<evidence type="ECO:0000259" key="6">
    <source>
        <dbReference type="Pfam" id="PF04932"/>
    </source>
</evidence>
<sequence length="439" mass="50414">MIVRKSRIKQIISYLIGLLAVQNVIYVFKISNTYINIELFLGFISIVFLMMFDRKALFEALRKTDKSLKWYLLSIVLSFLFLINYAMFNQGTRIISFFNGLISLLLSLSVYYSVIVYRRYRLSMVKGLWHGLIINTIVSVLQLVMFNIGSYFSLYDWFPEEFYYVSIKWGMPGTVHLSDIQEWLIYSYRASGLYLECSYFVASMTCVLIICWSYRKAKIVDYFLLLVLTILISMSGSGNFVIYVAILLMYFSYTFISKINIKRNFGISKYSVFIIVGALLVIAFAIKEKYIDLTEIISGIEESVIGANISDEGNNERLTFMIAAFHFYLTYPIGVGYNMASNALRAYSSTYAAFNYFLTVLIELGPIGLLAYLNLWQKNITGVIKNVELPRRAIFIGLLAAIFFQFANGTGFTHIVWVLLGLSQAERIDKKDRVVGTQE</sequence>
<dbReference type="AlphaFoldDB" id="A0A1H9UM08"/>
<dbReference type="Pfam" id="PF04932">
    <property type="entry name" value="Wzy_C"/>
    <property type="match status" value="1"/>
</dbReference>
<feature type="transmembrane region" description="Helical" evidence="5">
    <location>
        <begin position="268"/>
        <end position="286"/>
    </location>
</feature>
<accession>A0A1H9UM08</accession>
<dbReference type="GO" id="GO:0016874">
    <property type="term" value="F:ligase activity"/>
    <property type="evidence" value="ECO:0007669"/>
    <property type="project" value="UniProtKB-KW"/>
</dbReference>
<evidence type="ECO:0000256" key="1">
    <source>
        <dbReference type="ARBA" id="ARBA00004141"/>
    </source>
</evidence>
<feature type="transmembrane region" description="Helical" evidence="5">
    <location>
        <begin position="219"/>
        <end position="234"/>
    </location>
</feature>
<feature type="transmembrane region" description="Helical" evidence="5">
    <location>
        <begin position="34"/>
        <end position="52"/>
    </location>
</feature>
<dbReference type="RefSeq" id="WP_074757129.1">
    <property type="nucleotide sequence ID" value="NZ_FOGJ01000019.1"/>
</dbReference>
<organism evidence="7 8">
    <name type="scientific">Butyrivibrio fibrisolvens</name>
    <dbReference type="NCBI Taxonomy" id="831"/>
    <lineage>
        <taxon>Bacteria</taxon>
        <taxon>Bacillati</taxon>
        <taxon>Bacillota</taxon>
        <taxon>Clostridia</taxon>
        <taxon>Lachnospirales</taxon>
        <taxon>Lachnospiraceae</taxon>
        <taxon>Butyrivibrio</taxon>
    </lineage>
</organism>
<reference evidence="7 8" key="1">
    <citation type="submission" date="2016-10" db="EMBL/GenBank/DDBJ databases">
        <authorList>
            <person name="de Groot N.N."/>
        </authorList>
    </citation>
    <scope>NUCLEOTIDE SEQUENCE [LARGE SCALE GENOMIC DNA]</scope>
    <source>
        <strain evidence="7 8">AR40</strain>
    </source>
</reference>
<evidence type="ECO:0000313" key="7">
    <source>
        <dbReference type="EMBL" id="SES10486.1"/>
    </source>
</evidence>
<dbReference type="EMBL" id="FOGJ01000019">
    <property type="protein sequence ID" value="SES10486.1"/>
    <property type="molecule type" value="Genomic_DNA"/>
</dbReference>
<feature type="transmembrane region" description="Helical" evidence="5">
    <location>
        <begin position="393"/>
        <end position="420"/>
    </location>
</feature>
<proteinExistence type="predicted"/>
<keyword evidence="2 5" id="KW-0812">Transmembrane</keyword>
<evidence type="ECO:0000313" key="8">
    <source>
        <dbReference type="Proteomes" id="UP000182584"/>
    </source>
</evidence>
<name>A0A1H9UM08_BUTFI</name>
<feature type="transmembrane region" description="Helical" evidence="5">
    <location>
        <begin position="352"/>
        <end position="373"/>
    </location>
</feature>
<keyword evidence="7" id="KW-0436">Ligase</keyword>
<dbReference type="GO" id="GO:0016020">
    <property type="term" value="C:membrane"/>
    <property type="evidence" value="ECO:0007669"/>
    <property type="project" value="UniProtKB-SubCell"/>
</dbReference>
<feature type="transmembrane region" description="Helical" evidence="5">
    <location>
        <begin position="318"/>
        <end position="340"/>
    </location>
</feature>